<dbReference type="Proteomes" id="UP000094285">
    <property type="component" value="Unassembled WGS sequence"/>
</dbReference>
<dbReference type="CDD" id="cd01285">
    <property type="entry name" value="nucleoside_deaminase"/>
    <property type="match status" value="1"/>
</dbReference>
<dbReference type="GO" id="GO:0005737">
    <property type="term" value="C:cytoplasm"/>
    <property type="evidence" value="ECO:0007669"/>
    <property type="project" value="TreeGrafter"/>
</dbReference>
<dbReference type="AlphaFoldDB" id="A0A1E4SC79"/>
<dbReference type="EMBL" id="KV453916">
    <property type="protein sequence ID" value="ODV77113.1"/>
    <property type="molecule type" value="Genomic_DNA"/>
</dbReference>
<keyword evidence="3" id="KW-0862">Zinc</keyword>
<evidence type="ECO:0000259" key="4">
    <source>
        <dbReference type="PROSITE" id="PS51747"/>
    </source>
</evidence>
<evidence type="ECO:0000313" key="6">
    <source>
        <dbReference type="Proteomes" id="UP000094285"/>
    </source>
</evidence>
<dbReference type="PROSITE" id="PS00903">
    <property type="entry name" value="CYT_DCMP_DEAMINASES_1"/>
    <property type="match status" value="1"/>
</dbReference>
<dbReference type="SUPFAM" id="SSF53927">
    <property type="entry name" value="Cytidine deaminase-like"/>
    <property type="match status" value="1"/>
</dbReference>
<name>A0A1E4SC79_9ASCO</name>
<dbReference type="GeneID" id="30985405"/>
<keyword evidence="1" id="KW-0479">Metal-binding</keyword>
<dbReference type="PROSITE" id="PS51747">
    <property type="entry name" value="CYT_DCMP_DEAMINASES_2"/>
    <property type="match status" value="1"/>
</dbReference>
<keyword evidence="6" id="KW-1185">Reference proteome</keyword>
<dbReference type="RefSeq" id="XP_020062235.1">
    <property type="nucleotide sequence ID" value="XM_020211269.1"/>
</dbReference>
<accession>A0A1E4SC79</accession>
<feature type="domain" description="CMP/dCMP-type deaminase" evidence="4">
    <location>
        <begin position="4"/>
        <end position="116"/>
    </location>
</feature>
<dbReference type="GO" id="GO:0052717">
    <property type="term" value="F:tRNA-specific adenosine-34 deaminase activity"/>
    <property type="evidence" value="ECO:0007669"/>
    <property type="project" value="TreeGrafter"/>
</dbReference>
<evidence type="ECO:0000313" key="5">
    <source>
        <dbReference type="EMBL" id="ODV77113.1"/>
    </source>
</evidence>
<sequence length="273" mass="31103">MDLSSHFRHMATALFVGYKALLINETPVSCVIQDMASSAIVSIGYNYTNISLNGTKHAEFIAIARLMDQDVDFSKMRLYVTVEPCIMCASFLRQIGIGEVVYGCGNDRFGGNGTVLSVHRDELGTDPPYPSYGGVMRTEAIQLLRNFYIQENESAPVPKTKKNTEIESKLYPDNFFNLSEDEFVTMYGKERLDVFTGKDREITVKPGKGYSLQQFINIDELRKVPFMEEEMGTVDENQINEFLSLFYDIGDDGRVVYEKAIEKYNPKKRRHEE</sequence>
<proteinExistence type="predicted"/>
<dbReference type="GO" id="GO:0002100">
    <property type="term" value="P:tRNA wobble adenosine to inosine editing"/>
    <property type="evidence" value="ECO:0007669"/>
    <property type="project" value="EnsemblFungi"/>
</dbReference>
<evidence type="ECO:0000256" key="3">
    <source>
        <dbReference type="ARBA" id="ARBA00022833"/>
    </source>
</evidence>
<dbReference type="Pfam" id="PF00383">
    <property type="entry name" value="dCMP_cyt_deam_1"/>
    <property type="match status" value="1"/>
</dbReference>
<dbReference type="GO" id="GO:0052718">
    <property type="term" value="C:tRNA-specific adenosine-34 deaminase complex"/>
    <property type="evidence" value="ECO:0007669"/>
    <property type="project" value="EnsemblFungi"/>
</dbReference>
<reference evidence="6" key="1">
    <citation type="submission" date="2016-05" db="EMBL/GenBank/DDBJ databases">
        <title>Comparative genomics of biotechnologically important yeasts.</title>
        <authorList>
            <consortium name="DOE Joint Genome Institute"/>
            <person name="Riley R."/>
            <person name="Haridas S."/>
            <person name="Wolfe K.H."/>
            <person name="Lopes M.R."/>
            <person name="Hittinger C.T."/>
            <person name="Goker M."/>
            <person name="Salamov A."/>
            <person name="Wisecaver J."/>
            <person name="Long T.M."/>
            <person name="Aerts A.L."/>
            <person name="Barry K."/>
            <person name="Choi C."/>
            <person name="Clum A."/>
            <person name="Coughlan A.Y."/>
            <person name="Deshpande S."/>
            <person name="Douglass A.P."/>
            <person name="Hanson S.J."/>
            <person name="Klenk H.-P."/>
            <person name="Labutti K."/>
            <person name="Lapidus A."/>
            <person name="Lindquist E."/>
            <person name="Lipzen A."/>
            <person name="Meier-Kolthoff J.P."/>
            <person name="Ohm R.A."/>
            <person name="Otillar R.P."/>
            <person name="Pangilinan J."/>
            <person name="Peng Y."/>
            <person name="Rokas A."/>
            <person name="Rosa C.A."/>
            <person name="Scheuner C."/>
            <person name="Sibirny A.A."/>
            <person name="Slot J.C."/>
            <person name="Stielow J.B."/>
            <person name="Sun H."/>
            <person name="Kurtzman C.P."/>
            <person name="Blackwell M."/>
            <person name="Grigoriev I.V."/>
            <person name="Jeffries T.W."/>
        </authorList>
    </citation>
    <scope>NUCLEOTIDE SEQUENCE [LARGE SCALE GENOMIC DNA]</scope>
    <source>
        <strain evidence="6">NRRL Y-17324</strain>
    </source>
</reference>
<dbReference type="GO" id="GO:0008270">
    <property type="term" value="F:zinc ion binding"/>
    <property type="evidence" value="ECO:0007669"/>
    <property type="project" value="InterPro"/>
</dbReference>
<keyword evidence="2" id="KW-0378">Hydrolase</keyword>
<dbReference type="InterPro" id="IPR016193">
    <property type="entry name" value="Cytidine_deaminase-like"/>
</dbReference>
<dbReference type="InterPro" id="IPR002125">
    <property type="entry name" value="CMP_dCMP_dom"/>
</dbReference>
<organism evidence="5 6">
    <name type="scientific">Suhomyces tanzawaensis NRRL Y-17324</name>
    <dbReference type="NCBI Taxonomy" id="984487"/>
    <lineage>
        <taxon>Eukaryota</taxon>
        <taxon>Fungi</taxon>
        <taxon>Dikarya</taxon>
        <taxon>Ascomycota</taxon>
        <taxon>Saccharomycotina</taxon>
        <taxon>Pichiomycetes</taxon>
        <taxon>Debaryomycetaceae</taxon>
        <taxon>Suhomyces</taxon>
    </lineage>
</organism>
<dbReference type="InterPro" id="IPR016192">
    <property type="entry name" value="APOBEC/CMP_deaminase_Zn-bd"/>
</dbReference>
<dbReference type="PANTHER" id="PTHR11079:SF149">
    <property type="entry name" value="TRNA-SPECIFIC ADENOSINE DEAMINASE 2"/>
    <property type="match status" value="1"/>
</dbReference>
<dbReference type="GO" id="GO:0005634">
    <property type="term" value="C:nucleus"/>
    <property type="evidence" value="ECO:0007669"/>
    <property type="project" value="TreeGrafter"/>
</dbReference>
<dbReference type="STRING" id="984487.A0A1E4SC79"/>
<gene>
    <name evidence="5" type="ORF">CANTADRAFT_8265</name>
</gene>
<dbReference type="PANTHER" id="PTHR11079">
    <property type="entry name" value="CYTOSINE DEAMINASE FAMILY MEMBER"/>
    <property type="match status" value="1"/>
</dbReference>
<evidence type="ECO:0000256" key="1">
    <source>
        <dbReference type="ARBA" id="ARBA00022723"/>
    </source>
</evidence>
<dbReference type="OrthoDB" id="1701769at2759"/>
<evidence type="ECO:0000256" key="2">
    <source>
        <dbReference type="ARBA" id="ARBA00022801"/>
    </source>
</evidence>
<protein>
    <submittedName>
        <fullName evidence="5">tRNA-specific adenosine deaminase subunit</fullName>
    </submittedName>
</protein>
<dbReference type="Gene3D" id="3.40.140.10">
    <property type="entry name" value="Cytidine Deaminase, domain 2"/>
    <property type="match status" value="1"/>
</dbReference>